<feature type="transmembrane region" description="Helical" evidence="9">
    <location>
        <begin position="312"/>
        <end position="330"/>
    </location>
</feature>
<protein>
    <submittedName>
        <fullName evidence="10">Probable C-mannosyltransferase DPY19L3 isoform X1</fullName>
    </submittedName>
</protein>
<feature type="transmembrane region" description="Helical" evidence="9">
    <location>
        <begin position="42"/>
        <end position="60"/>
    </location>
</feature>
<accession>A0A7D9DN59</accession>
<dbReference type="EMBL" id="CACRXK020001468">
    <property type="protein sequence ID" value="CAB3989329.1"/>
    <property type="molecule type" value="Genomic_DNA"/>
</dbReference>
<evidence type="ECO:0000256" key="1">
    <source>
        <dbReference type="ARBA" id="ARBA00004141"/>
    </source>
</evidence>
<evidence type="ECO:0000313" key="11">
    <source>
        <dbReference type="Proteomes" id="UP001152795"/>
    </source>
</evidence>
<feature type="transmembrane region" description="Helical" evidence="9">
    <location>
        <begin position="242"/>
        <end position="259"/>
    </location>
</feature>
<feature type="transmembrane region" description="Helical" evidence="9">
    <location>
        <begin position="180"/>
        <end position="198"/>
    </location>
</feature>
<dbReference type="GO" id="GO:0000030">
    <property type="term" value="F:mannosyltransferase activity"/>
    <property type="evidence" value="ECO:0007669"/>
    <property type="project" value="InterPro"/>
</dbReference>
<evidence type="ECO:0000256" key="5">
    <source>
        <dbReference type="ARBA" id="ARBA00022692"/>
    </source>
</evidence>
<gene>
    <name evidence="10" type="ORF">PACLA_8A069998</name>
</gene>
<dbReference type="CDD" id="cd20177">
    <property type="entry name" value="Dpy19"/>
    <property type="match status" value="1"/>
</dbReference>
<sequence length="714" mass="82859">MSEIRRRKQRGKMDEAKFKTKDGKASNGVRLQDESSEKYNSVWFYFNILLGTCFALYIGYRYAEYMKQLHENDMWFSNIQQLEREISFRTESGLYFSYYKQLVLAPSIAEGIHDLMYDNKTEHLRTINILERFNIYQEVILGVLYRLSPWMNSVEYVYFYINTVFGLHGLYMISLFVASWLLSGSWLAGVLATFFFIFNKVDTTRLSFTIPLRESFGFPFLYAQIAMVTAYFKQNTSTWKEMLCLFVISILTFLFTLVWQFAQFILLLQAMAFFAVYSLKYVPRHKVRNMFIIIVGSLMAVCILQFMNDMIIRSLALSFSLASLIVIAVQQTSAARGIVRNFFSLIARIAAVFMLTFLLNALSKILVQASSDEHIFKFLRAKFGFDAQRDFDAMLYLCEVSFRMLPLDTYGRLTHGIVFPCYVLAVIVGLVLLGIAVLQEWSEDSETPSSDNINTAMKSRPDLVYHLIQTAFFAIMAVSTLRFKFLWMPHICVVGAGIFCNQAWWRFLFSKLLMPGIKGKIFGHCVPLLLVALVLSQRLQTALNELKDLKEFYDPDTVELMKFINENTAKDASFSGSMQLLAGVKLCTDRHITNHPHYENKFLRLRTKDIYQMYARRTPRDVYMILKKHGTNYIILENSICYSRIEKGCKLKDILDYDNGHMIEDGEVEKGLVRSHVPRFCDAIKRDHAGFSPYFKKVFANRTFHVYKLVDKTP</sequence>
<evidence type="ECO:0000256" key="8">
    <source>
        <dbReference type="SAM" id="MobiDB-lite"/>
    </source>
</evidence>
<evidence type="ECO:0000256" key="3">
    <source>
        <dbReference type="ARBA" id="ARBA00022676"/>
    </source>
</evidence>
<keyword evidence="3" id="KW-0328">Glycosyltransferase</keyword>
<dbReference type="PANTHER" id="PTHR31488:SF3">
    <property type="entry name" value="C-MANNOSYLTRANSFERASE DPY19L3"/>
    <property type="match status" value="1"/>
</dbReference>
<dbReference type="GO" id="GO:0005637">
    <property type="term" value="C:nuclear inner membrane"/>
    <property type="evidence" value="ECO:0007669"/>
    <property type="project" value="TreeGrafter"/>
</dbReference>
<comment type="caution">
    <text evidence="10">The sequence shown here is derived from an EMBL/GenBank/DDBJ whole genome shotgun (WGS) entry which is preliminary data.</text>
</comment>
<reference evidence="10" key="1">
    <citation type="submission" date="2020-04" db="EMBL/GenBank/DDBJ databases">
        <authorList>
            <person name="Alioto T."/>
            <person name="Alioto T."/>
            <person name="Gomez Garrido J."/>
        </authorList>
    </citation>
    <scope>NUCLEOTIDE SEQUENCE</scope>
    <source>
        <strain evidence="10">A484AB</strain>
    </source>
</reference>
<dbReference type="Pfam" id="PF10034">
    <property type="entry name" value="Dpy19"/>
    <property type="match status" value="1"/>
</dbReference>
<feature type="compositionally biased region" description="Basic residues" evidence="8">
    <location>
        <begin position="1"/>
        <end position="10"/>
    </location>
</feature>
<feature type="transmembrane region" description="Helical" evidence="9">
    <location>
        <begin position="417"/>
        <end position="438"/>
    </location>
</feature>
<evidence type="ECO:0000256" key="6">
    <source>
        <dbReference type="ARBA" id="ARBA00022989"/>
    </source>
</evidence>
<keyword evidence="11" id="KW-1185">Reference proteome</keyword>
<dbReference type="InterPro" id="IPR047462">
    <property type="entry name" value="Dpy19"/>
</dbReference>
<feature type="transmembrane region" description="Helical" evidence="9">
    <location>
        <begin position="289"/>
        <end position="306"/>
    </location>
</feature>
<feature type="transmembrane region" description="Helical" evidence="9">
    <location>
        <begin position="342"/>
        <end position="362"/>
    </location>
</feature>
<dbReference type="OrthoDB" id="6019623at2759"/>
<dbReference type="InterPro" id="IPR018732">
    <property type="entry name" value="Dpy-19/Dpy-19-like"/>
</dbReference>
<name>A0A7D9DN59_PARCT</name>
<keyword evidence="4" id="KW-0808">Transferase</keyword>
<keyword evidence="7 9" id="KW-0472">Membrane</keyword>
<keyword evidence="5 9" id="KW-0812">Transmembrane</keyword>
<feature type="transmembrane region" description="Helical" evidence="9">
    <location>
        <begin position="156"/>
        <end position="173"/>
    </location>
</feature>
<comment type="similarity">
    <text evidence="2">Belongs to the dpy-19 family.</text>
</comment>
<feature type="transmembrane region" description="Helical" evidence="9">
    <location>
        <begin position="463"/>
        <end position="481"/>
    </location>
</feature>
<dbReference type="Proteomes" id="UP001152795">
    <property type="component" value="Unassembled WGS sequence"/>
</dbReference>
<evidence type="ECO:0000256" key="7">
    <source>
        <dbReference type="ARBA" id="ARBA00023136"/>
    </source>
</evidence>
<evidence type="ECO:0000313" key="10">
    <source>
        <dbReference type="EMBL" id="CAB3989329.1"/>
    </source>
</evidence>
<feature type="transmembrane region" description="Helical" evidence="9">
    <location>
        <begin position="210"/>
        <end position="230"/>
    </location>
</feature>
<feature type="transmembrane region" description="Helical" evidence="9">
    <location>
        <begin position="487"/>
        <end position="509"/>
    </location>
</feature>
<evidence type="ECO:0000256" key="9">
    <source>
        <dbReference type="SAM" id="Phobius"/>
    </source>
</evidence>
<dbReference type="PANTHER" id="PTHR31488">
    <property type="entry name" value="DPY-19-LIKE 1, LIKE (H. SAPIENS)"/>
    <property type="match status" value="1"/>
</dbReference>
<feature type="compositionally biased region" description="Basic and acidic residues" evidence="8">
    <location>
        <begin position="11"/>
        <end position="21"/>
    </location>
</feature>
<feature type="region of interest" description="Disordered" evidence="8">
    <location>
        <begin position="1"/>
        <end position="21"/>
    </location>
</feature>
<dbReference type="AlphaFoldDB" id="A0A7D9DN59"/>
<comment type="subcellular location">
    <subcellularLocation>
        <location evidence="1">Membrane</location>
        <topology evidence="1">Multi-pass membrane protein</topology>
    </subcellularLocation>
</comment>
<proteinExistence type="inferred from homology"/>
<evidence type="ECO:0000256" key="4">
    <source>
        <dbReference type="ARBA" id="ARBA00022679"/>
    </source>
</evidence>
<organism evidence="10 11">
    <name type="scientific">Paramuricea clavata</name>
    <name type="common">Red gorgonian</name>
    <name type="synonym">Violescent sea-whip</name>
    <dbReference type="NCBI Taxonomy" id="317549"/>
    <lineage>
        <taxon>Eukaryota</taxon>
        <taxon>Metazoa</taxon>
        <taxon>Cnidaria</taxon>
        <taxon>Anthozoa</taxon>
        <taxon>Octocorallia</taxon>
        <taxon>Malacalcyonacea</taxon>
        <taxon>Plexauridae</taxon>
        <taxon>Paramuricea</taxon>
    </lineage>
</organism>
<keyword evidence="6 9" id="KW-1133">Transmembrane helix</keyword>
<evidence type="ECO:0000256" key="2">
    <source>
        <dbReference type="ARBA" id="ARBA00008744"/>
    </source>
</evidence>